<keyword evidence="2" id="KW-1185">Reference proteome</keyword>
<sequence length="198" mass="22445">MTTYTLNVHVDTARLVELKDAGYHLCLARKVNNTYDCVWRADERYLMQNQYRWAQEYQVFASQTSFQVGNVVRAESNVQQIAYKQECDFDKSGIMHPPRTDPKGVDGTFKVLNDYSAISFAVDAKLNGTFSVIYQTPLAIKGEIQFTPKDEVRVWFQLTLKTGTIVSDIIGKHIDVSFGTAVEKSISYGEDGDWHLVG</sequence>
<reference evidence="1 2" key="1">
    <citation type="submission" date="2014-04" db="EMBL/GenBank/DDBJ databases">
        <title>Evolutionary Origins and Diversification of the Mycorrhizal Mutualists.</title>
        <authorList>
            <consortium name="DOE Joint Genome Institute"/>
            <consortium name="Mycorrhizal Genomics Consortium"/>
            <person name="Kohler A."/>
            <person name="Kuo A."/>
            <person name="Nagy L.G."/>
            <person name="Floudas D."/>
            <person name="Copeland A."/>
            <person name="Barry K.W."/>
            <person name="Cichocki N."/>
            <person name="Veneault-Fourrey C."/>
            <person name="LaButti K."/>
            <person name="Lindquist E.A."/>
            <person name="Lipzen A."/>
            <person name="Lundell T."/>
            <person name="Morin E."/>
            <person name="Murat C."/>
            <person name="Riley R."/>
            <person name="Ohm R."/>
            <person name="Sun H."/>
            <person name="Tunlid A."/>
            <person name="Henrissat B."/>
            <person name="Grigoriev I.V."/>
            <person name="Hibbett D.S."/>
            <person name="Martin F."/>
        </authorList>
    </citation>
    <scope>NUCLEOTIDE SEQUENCE [LARGE SCALE GENOMIC DNA]</scope>
    <source>
        <strain evidence="1 2">FD-317 M1</strain>
    </source>
</reference>
<evidence type="ECO:0000313" key="2">
    <source>
        <dbReference type="Proteomes" id="UP000053593"/>
    </source>
</evidence>
<proteinExistence type="predicted"/>
<dbReference type="Proteomes" id="UP000053593">
    <property type="component" value="Unassembled WGS sequence"/>
</dbReference>
<dbReference type="HOGENOM" id="CLU_108458_0_0_1"/>
<dbReference type="AlphaFoldDB" id="A0A0D0C2X2"/>
<evidence type="ECO:0000313" key="1">
    <source>
        <dbReference type="EMBL" id="KIK56674.1"/>
    </source>
</evidence>
<name>A0A0D0C2X2_9AGAR</name>
<protein>
    <submittedName>
        <fullName evidence="1">Uncharacterized protein</fullName>
    </submittedName>
</protein>
<dbReference type="EMBL" id="KN834796">
    <property type="protein sequence ID" value="KIK56674.1"/>
    <property type="molecule type" value="Genomic_DNA"/>
</dbReference>
<dbReference type="OrthoDB" id="2987506at2759"/>
<organism evidence="1 2">
    <name type="scientific">Collybiopsis luxurians FD-317 M1</name>
    <dbReference type="NCBI Taxonomy" id="944289"/>
    <lineage>
        <taxon>Eukaryota</taxon>
        <taxon>Fungi</taxon>
        <taxon>Dikarya</taxon>
        <taxon>Basidiomycota</taxon>
        <taxon>Agaricomycotina</taxon>
        <taxon>Agaricomycetes</taxon>
        <taxon>Agaricomycetidae</taxon>
        <taxon>Agaricales</taxon>
        <taxon>Marasmiineae</taxon>
        <taxon>Omphalotaceae</taxon>
        <taxon>Collybiopsis</taxon>
        <taxon>Collybiopsis luxurians</taxon>
    </lineage>
</organism>
<accession>A0A0D0C2X2</accession>
<gene>
    <name evidence="1" type="ORF">GYMLUDRAFT_247700</name>
</gene>